<gene>
    <name evidence="1" type="ORF">BO95DRAFT_225088</name>
</gene>
<organism evidence="1 2">
    <name type="scientific">Aspergillus brunneoviolaceus CBS 621.78</name>
    <dbReference type="NCBI Taxonomy" id="1450534"/>
    <lineage>
        <taxon>Eukaryota</taxon>
        <taxon>Fungi</taxon>
        <taxon>Dikarya</taxon>
        <taxon>Ascomycota</taxon>
        <taxon>Pezizomycotina</taxon>
        <taxon>Eurotiomycetes</taxon>
        <taxon>Eurotiomycetidae</taxon>
        <taxon>Eurotiales</taxon>
        <taxon>Aspergillaceae</taxon>
        <taxon>Aspergillus</taxon>
        <taxon>Aspergillus subgen. Circumdati</taxon>
    </lineage>
</organism>
<keyword evidence="2" id="KW-1185">Reference proteome</keyword>
<reference evidence="1" key="1">
    <citation type="submission" date="2018-02" db="EMBL/GenBank/DDBJ databases">
        <title>The genomes of Aspergillus section Nigri reveals drivers in fungal speciation.</title>
        <authorList>
            <consortium name="DOE Joint Genome Institute"/>
            <person name="Vesth T.C."/>
            <person name="Nybo J."/>
            <person name="Theobald S."/>
            <person name="Brandl J."/>
            <person name="Frisvad J.C."/>
            <person name="Nielsen K.F."/>
            <person name="Lyhne E.K."/>
            <person name="Kogle M.E."/>
            <person name="Kuo A."/>
            <person name="Riley R."/>
            <person name="Clum A."/>
            <person name="Nolan M."/>
            <person name="Lipzen A."/>
            <person name="Salamov A."/>
            <person name="Henrissat B."/>
            <person name="Wiebenga A."/>
            <person name="De vries R.P."/>
            <person name="Grigoriev I.V."/>
            <person name="Mortensen U.H."/>
            <person name="Andersen M.R."/>
            <person name="Baker S.E."/>
        </authorList>
    </citation>
    <scope>NUCLEOTIDE SEQUENCE</scope>
    <source>
        <strain evidence="1">CBS 621.78</strain>
    </source>
</reference>
<evidence type="ECO:0000313" key="2">
    <source>
        <dbReference type="Proteomes" id="UP000249057"/>
    </source>
</evidence>
<proteinExistence type="predicted"/>
<sequence length="91" mass="10499">MVKTSLVRYGVSCKYAKRRNCSPDSCHIPSKHPPCPYYMRVYLLMCIDFLFFLPVYTSCLTLPSSSSTVTIRYQTIHTFLPSIKQRPSTLL</sequence>
<name>A0ACD1G0Z1_9EURO</name>
<evidence type="ECO:0000313" key="1">
    <source>
        <dbReference type="EMBL" id="RAH42872.1"/>
    </source>
</evidence>
<protein>
    <submittedName>
        <fullName evidence="1">Uncharacterized protein</fullName>
    </submittedName>
</protein>
<dbReference type="Proteomes" id="UP000249057">
    <property type="component" value="Unassembled WGS sequence"/>
</dbReference>
<accession>A0ACD1G0Z1</accession>
<dbReference type="EMBL" id="KZ825369">
    <property type="protein sequence ID" value="RAH42872.1"/>
    <property type="molecule type" value="Genomic_DNA"/>
</dbReference>